<sequence>MTTDLAELLRQVDPSVVGARVRAAREVFGVPLDDLARSTGLPVTTLADVEHGRRPADLALLSAVAASTAASVELLVTGLSQDALTDLQGDLDLARLTLSSSDPSGALATADRVLTHLDDAAATAPHLDRTARRLRARALEASGDLAEAIDELRRVSAVPVAEVEWVEDLISLARCYRESLQIDAMVAVGEQAEPLIQDLDLADTTQAIQLTVTCAIAHMLRGDTGHCVRICMRAAEHAERLGLAPAKGAALWNAGVAKQAAGDLSAALQLVTTALELLEPSGDTRRIGMLRSQVASIHLDLADSDPRIALDLLALARRELDSSGADAAHRARHRLNTARAHDALGDTGMALRLLDESQSLAPADAIDVRAWQLMLRARIAARLGDTEGALASLHAATHLLTTCQADDVIALAWYRLGAAFEELDELDLAADAFHRACIAQGLRSRPPVLSTPPGSGEPDVA</sequence>
<dbReference type="InterPro" id="IPR001387">
    <property type="entry name" value="Cro/C1-type_HTH"/>
</dbReference>
<proteinExistence type="predicted"/>
<dbReference type="Proteomes" id="UP000449906">
    <property type="component" value="Unassembled WGS sequence"/>
</dbReference>
<dbReference type="SMART" id="SM00530">
    <property type="entry name" value="HTH_XRE"/>
    <property type="match status" value="1"/>
</dbReference>
<evidence type="ECO:0000259" key="1">
    <source>
        <dbReference type="PROSITE" id="PS50943"/>
    </source>
</evidence>
<organism evidence="2 3">
    <name type="scientific">Nocardioides simplex</name>
    <name type="common">Arthrobacter simplex</name>
    <dbReference type="NCBI Taxonomy" id="2045"/>
    <lineage>
        <taxon>Bacteria</taxon>
        <taxon>Bacillati</taxon>
        <taxon>Actinomycetota</taxon>
        <taxon>Actinomycetes</taxon>
        <taxon>Propionibacteriales</taxon>
        <taxon>Nocardioidaceae</taxon>
        <taxon>Pimelobacter</taxon>
    </lineage>
</organism>
<dbReference type="InterPro" id="IPR010982">
    <property type="entry name" value="Lambda_DNA-bd_dom_sf"/>
</dbReference>
<dbReference type="RefSeq" id="WP_151579445.1">
    <property type="nucleotide sequence ID" value="NZ_WBVM01000001.1"/>
</dbReference>
<comment type="caution">
    <text evidence="2">The sequence shown here is derived from an EMBL/GenBank/DDBJ whole genome shotgun (WGS) entry which is preliminary data.</text>
</comment>
<dbReference type="PROSITE" id="PS50943">
    <property type="entry name" value="HTH_CROC1"/>
    <property type="match status" value="1"/>
</dbReference>
<dbReference type="Gene3D" id="1.25.40.10">
    <property type="entry name" value="Tetratricopeptide repeat domain"/>
    <property type="match status" value="2"/>
</dbReference>
<feature type="domain" description="HTH cro/C1-type" evidence="1">
    <location>
        <begin position="21"/>
        <end position="75"/>
    </location>
</feature>
<gene>
    <name evidence="2" type="ORF">F9L07_09460</name>
</gene>
<dbReference type="GO" id="GO:0003677">
    <property type="term" value="F:DNA binding"/>
    <property type="evidence" value="ECO:0007669"/>
    <property type="project" value="InterPro"/>
</dbReference>
<dbReference type="InterPro" id="IPR019734">
    <property type="entry name" value="TPR_rpt"/>
</dbReference>
<dbReference type="EMBL" id="WBVM01000001">
    <property type="protein sequence ID" value="KAB2812044.1"/>
    <property type="molecule type" value="Genomic_DNA"/>
</dbReference>
<dbReference type="SUPFAM" id="SSF47413">
    <property type="entry name" value="lambda repressor-like DNA-binding domains"/>
    <property type="match status" value="1"/>
</dbReference>
<reference evidence="2 3" key="1">
    <citation type="submission" date="2019-09" db="EMBL/GenBank/DDBJ databases">
        <title>Pimelobacter sp. isolated from Paulinella.</title>
        <authorList>
            <person name="Jeong S.E."/>
        </authorList>
    </citation>
    <scope>NUCLEOTIDE SEQUENCE [LARGE SCALE GENOMIC DNA]</scope>
    <source>
        <strain evidence="2 3">Pch-N</strain>
    </source>
</reference>
<accession>A0A7J5E270</accession>
<evidence type="ECO:0000313" key="2">
    <source>
        <dbReference type="EMBL" id="KAB2812044.1"/>
    </source>
</evidence>
<dbReference type="SUPFAM" id="SSF48452">
    <property type="entry name" value="TPR-like"/>
    <property type="match status" value="2"/>
</dbReference>
<dbReference type="InterPro" id="IPR011990">
    <property type="entry name" value="TPR-like_helical_dom_sf"/>
</dbReference>
<dbReference type="AlphaFoldDB" id="A0A7J5E270"/>
<evidence type="ECO:0000313" key="3">
    <source>
        <dbReference type="Proteomes" id="UP000449906"/>
    </source>
</evidence>
<dbReference type="SMART" id="SM00028">
    <property type="entry name" value="TPR"/>
    <property type="match status" value="4"/>
</dbReference>
<dbReference type="Gene3D" id="1.10.260.40">
    <property type="entry name" value="lambda repressor-like DNA-binding domains"/>
    <property type="match status" value="1"/>
</dbReference>
<dbReference type="CDD" id="cd00093">
    <property type="entry name" value="HTH_XRE"/>
    <property type="match status" value="1"/>
</dbReference>
<protein>
    <recommendedName>
        <fullName evidence="1">HTH cro/C1-type domain-containing protein</fullName>
    </recommendedName>
</protein>
<name>A0A7J5E270_NOCSI</name>